<dbReference type="OMA" id="WVYFVHS"/>
<evidence type="ECO:0000313" key="13">
    <source>
        <dbReference type="EMBL" id="EAI5407571.1"/>
    </source>
</evidence>
<dbReference type="EC" id="3.5.1.2" evidence="10"/>
<dbReference type="PANTHER" id="PTHR42701">
    <property type="entry name" value="IMIDAZOLE GLYCEROL PHOSPHATE SYNTHASE SUBUNIT HISH"/>
    <property type="match status" value="1"/>
</dbReference>
<keyword evidence="5 10" id="KW-0315">Glutamine amidotransferase</keyword>
<dbReference type="EMBL" id="AACCXM010000004">
    <property type="protein sequence ID" value="EAK0468893.1"/>
    <property type="molecule type" value="Genomic_DNA"/>
</dbReference>
<evidence type="ECO:0000256" key="11">
    <source>
        <dbReference type="PIRSR" id="PIRSR000495-1"/>
    </source>
</evidence>
<evidence type="ECO:0000256" key="10">
    <source>
        <dbReference type="HAMAP-Rule" id="MF_00278"/>
    </source>
</evidence>
<feature type="active site" evidence="10 11">
    <location>
        <position position="185"/>
    </location>
</feature>
<evidence type="ECO:0000313" key="18">
    <source>
        <dbReference type="Proteomes" id="UP000557842"/>
    </source>
</evidence>
<dbReference type="EMBL" id="AABQDW010000003">
    <property type="protein sequence ID" value="EAI5407571.1"/>
    <property type="molecule type" value="Genomic_DNA"/>
</dbReference>
<feature type="domain" description="Glutamine amidotransferase" evidence="12">
    <location>
        <begin position="4"/>
        <end position="201"/>
    </location>
</feature>
<evidence type="ECO:0000256" key="2">
    <source>
        <dbReference type="ARBA" id="ARBA00011152"/>
    </source>
</evidence>
<evidence type="ECO:0000256" key="6">
    <source>
        <dbReference type="ARBA" id="ARBA00023102"/>
    </source>
</evidence>
<dbReference type="EMBL" id="AACCXK010000004">
    <property type="protein sequence ID" value="EAK0452617.1"/>
    <property type="molecule type" value="Genomic_DNA"/>
</dbReference>
<dbReference type="NCBIfam" id="TIGR01855">
    <property type="entry name" value="IMP_synth_hisH"/>
    <property type="match status" value="1"/>
</dbReference>
<dbReference type="InterPro" id="IPR010139">
    <property type="entry name" value="Imidazole-glycPsynth_HisH"/>
</dbReference>
<comment type="subcellular location">
    <subcellularLocation>
        <location evidence="10">Cytoplasm</location>
    </subcellularLocation>
</comment>
<comment type="catalytic activity">
    <reaction evidence="9 10">
        <text>L-glutamine + H2O = L-glutamate + NH4(+)</text>
        <dbReference type="Rhea" id="RHEA:15889"/>
        <dbReference type="ChEBI" id="CHEBI:15377"/>
        <dbReference type="ChEBI" id="CHEBI:28938"/>
        <dbReference type="ChEBI" id="CHEBI:29985"/>
        <dbReference type="ChEBI" id="CHEBI:58359"/>
        <dbReference type="EC" id="3.5.1.2"/>
    </reaction>
</comment>
<keyword evidence="10" id="KW-0963">Cytoplasm</keyword>
<reference evidence="15 18" key="1">
    <citation type="submission" date="2018-05" db="EMBL/GenBank/DDBJ databases">
        <authorList>
            <consortium name="PulseNet: The National Subtyping Network for Foodborne Disease Surveillance"/>
            <person name="Tarr C.L."/>
            <person name="Trees E."/>
            <person name="Katz L.S."/>
            <person name="Carleton-Romer H.A."/>
            <person name="Stroika S."/>
            <person name="Kucerova Z."/>
            <person name="Roache K.F."/>
            <person name="Sabol A.L."/>
            <person name="Besser J."/>
            <person name="Gerner-Smidt P."/>
        </authorList>
    </citation>
    <scope>NUCLEOTIDE SEQUENCE</scope>
    <source>
        <strain evidence="15">2014D-0197</strain>
        <strain evidence="13 18">2016D-0221</strain>
        <strain evidence="16">D4313</strain>
        <strain evidence="14 17">PNUSAC001503</strain>
    </source>
</reference>
<evidence type="ECO:0000256" key="5">
    <source>
        <dbReference type="ARBA" id="ARBA00022962"/>
    </source>
</evidence>
<dbReference type="PANTHER" id="PTHR42701:SF1">
    <property type="entry name" value="IMIDAZOLE GLYCEROL PHOSPHATE SYNTHASE SUBUNIT HISH"/>
    <property type="match status" value="1"/>
</dbReference>
<dbReference type="GeneID" id="61065169"/>
<feature type="active site" description="Nucleophile" evidence="10 11">
    <location>
        <position position="79"/>
    </location>
</feature>
<evidence type="ECO:0000313" key="16">
    <source>
        <dbReference type="EMBL" id="EAK0468893.1"/>
    </source>
</evidence>
<dbReference type="CDD" id="cd01748">
    <property type="entry name" value="GATase1_IGP_Synthase"/>
    <property type="match status" value="1"/>
</dbReference>
<dbReference type="PROSITE" id="PS51273">
    <property type="entry name" value="GATASE_TYPE_1"/>
    <property type="match status" value="1"/>
</dbReference>
<keyword evidence="4 10" id="KW-0378">Hydrolase</keyword>
<dbReference type="Proteomes" id="UP000535509">
    <property type="component" value="Unassembled WGS sequence"/>
</dbReference>
<keyword evidence="3 10" id="KW-0028">Amino-acid biosynthesis</keyword>
<organism evidence="15">
    <name type="scientific">Campylobacter fetus</name>
    <dbReference type="NCBI Taxonomy" id="196"/>
    <lineage>
        <taxon>Bacteria</taxon>
        <taxon>Pseudomonadati</taxon>
        <taxon>Campylobacterota</taxon>
        <taxon>Epsilonproteobacteria</taxon>
        <taxon>Campylobacterales</taxon>
        <taxon>Campylobacteraceae</taxon>
        <taxon>Campylobacter</taxon>
    </lineage>
</organism>
<dbReference type="EMBL" id="AABTCC010000009">
    <property type="protein sequence ID" value="EAI8859021.1"/>
    <property type="molecule type" value="Genomic_DNA"/>
</dbReference>
<dbReference type="HAMAP" id="MF_00278">
    <property type="entry name" value="HisH"/>
    <property type="match status" value="1"/>
</dbReference>
<dbReference type="UniPathway" id="UPA00031">
    <property type="reaction ID" value="UER00010"/>
</dbReference>
<dbReference type="Pfam" id="PF00117">
    <property type="entry name" value="GATase"/>
    <property type="match status" value="1"/>
</dbReference>
<dbReference type="Proteomes" id="UP000557842">
    <property type="component" value="Unassembled WGS sequence"/>
</dbReference>
<accession>A0A5L4XHW4</accession>
<evidence type="ECO:0000256" key="7">
    <source>
        <dbReference type="ARBA" id="ARBA00023239"/>
    </source>
</evidence>
<gene>
    <name evidence="10 15" type="primary">hisH</name>
    <name evidence="15" type="ORF">AAH17_02960</name>
    <name evidence="16" type="ORF">AAH24_05915</name>
    <name evidence="13" type="ORF">BVH53_02480</name>
    <name evidence="14" type="ORF">CX802_04070</name>
</gene>
<dbReference type="Gene3D" id="3.40.50.880">
    <property type="match status" value="1"/>
</dbReference>
<comment type="subunit">
    <text evidence="2 10">Heterodimer of HisH and HisF.</text>
</comment>
<dbReference type="GO" id="GO:0004359">
    <property type="term" value="F:glutaminase activity"/>
    <property type="evidence" value="ECO:0007669"/>
    <property type="project" value="UniProtKB-EC"/>
</dbReference>
<evidence type="ECO:0000256" key="1">
    <source>
        <dbReference type="ARBA" id="ARBA00005091"/>
    </source>
</evidence>
<dbReference type="PIRSF" id="PIRSF000495">
    <property type="entry name" value="Amidotransf_hisH"/>
    <property type="match status" value="1"/>
</dbReference>
<keyword evidence="7 10" id="KW-0456">Lyase</keyword>
<keyword evidence="17" id="KW-1185">Reference proteome</keyword>
<dbReference type="InterPro" id="IPR029062">
    <property type="entry name" value="Class_I_gatase-like"/>
</dbReference>
<dbReference type="AlphaFoldDB" id="A0A5L4XHW4"/>
<dbReference type="GO" id="GO:0000107">
    <property type="term" value="F:imidazoleglycerol-phosphate synthase activity"/>
    <property type="evidence" value="ECO:0007669"/>
    <property type="project" value="UniProtKB-UniRule"/>
</dbReference>
<evidence type="ECO:0000256" key="3">
    <source>
        <dbReference type="ARBA" id="ARBA00022605"/>
    </source>
</evidence>
<comment type="function">
    <text evidence="10">IGPS catalyzes the conversion of PRFAR and glutamine to IGP, AICAR and glutamate. The HisH subunit catalyzes the hydrolysis of glutamine to glutamate and ammonia as part of the synthesis of IGP and AICAR. The resulting ammonia molecule is channeled to the active site of HisF.</text>
</comment>
<evidence type="ECO:0000256" key="9">
    <source>
        <dbReference type="ARBA" id="ARBA00049534"/>
    </source>
</evidence>
<evidence type="ECO:0000256" key="4">
    <source>
        <dbReference type="ARBA" id="ARBA00022801"/>
    </source>
</evidence>
<dbReference type="GO" id="GO:0005737">
    <property type="term" value="C:cytoplasm"/>
    <property type="evidence" value="ECO:0007669"/>
    <property type="project" value="UniProtKB-SubCell"/>
</dbReference>
<name>A0A5L4XHW4_CAMFE</name>
<feature type="active site" evidence="10 11">
    <location>
        <position position="187"/>
    </location>
</feature>
<dbReference type="RefSeq" id="WP_002850173.1">
    <property type="nucleotide sequence ID" value="NZ_AABUZP020000015.1"/>
</dbReference>
<comment type="catalytic activity">
    <reaction evidence="8 10">
        <text>5-[(5-phospho-1-deoxy-D-ribulos-1-ylimino)methylamino]-1-(5-phospho-beta-D-ribosyl)imidazole-4-carboxamide + L-glutamine = D-erythro-1-(imidazol-4-yl)glycerol 3-phosphate + 5-amino-1-(5-phospho-beta-D-ribosyl)imidazole-4-carboxamide + L-glutamate + H(+)</text>
        <dbReference type="Rhea" id="RHEA:24793"/>
        <dbReference type="ChEBI" id="CHEBI:15378"/>
        <dbReference type="ChEBI" id="CHEBI:29985"/>
        <dbReference type="ChEBI" id="CHEBI:58278"/>
        <dbReference type="ChEBI" id="CHEBI:58359"/>
        <dbReference type="ChEBI" id="CHEBI:58475"/>
        <dbReference type="ChEBI" id="CHEBI:58525"/>
        <dbReference type="EC" id="4.3.2.10"/>
    </reaction>
</comment>
<dbReference type="GO" id="GO:0000105">
    <property type="term" value="P:L-histidine biosynthetic process"/>
    <property type="evidence" value="ECO:0007669"/>
    <property type="project" value="UniProtKB-UniRule"/>
</dbReference>
<keyword evidence="6 10" id="KW-0368">Histidine biosynthesis</keyword>
<proteinExistence type="inferred from homology"/>
<dbReference type="SUPFAM" id="SSF52317">
    <property type="entry name" value="Class I glutamine amidotransferase-like"/>
    <property type="match status" value="1"/>
</dbReference>
<dbReference type="InterPro" id="IPR017926">
    <property type="entry name" value="GATASE"/>
</dbReference>
<evidence type="ECO:0000313" key="15">
    <source>
        <dbReference type="EMBL" id="EAK0452617.1"/>
    </source>
</evidence>
<comment type="pathway">
    <text evidence="1 10">Amino-acid biosynthesis; L-histidine biosynthesis; L-histidine from 5-phospho-alpha-D-ribose 1-diphosphate: step 5/9.</text>
</comment>
<evidence type="ECO:0000256" key="8">
    <source>
        <dbReference type="ARBA" id="ARBA00047838"/>
    </source>
</evidence>
<evidence type="ECO:0000313" key="14">
    <source>
        <dbReference type="EMBL" id="EAI8859021.1"/>
    </source>
</evidence>
<evidence type="ECO:0000259" key="12">
    <source>
        <dbReference type="Pfam" id="PF00117"/>
    </source>
</evidence>
<comment type="caution">
    <text evidence="15">The sequence shown here is derived from an EMBL/GenBank/DDBJ whole genome shotgun (WGS) entry which is preliminary data.</text>
</comment>
<protein>
    <recommendedName>
        <fullName evidence="10">Imidazole glycerol phosphate synthase subunit HisH</fullName>
        <ecNumber evidence="10">4.3.2.10</ecNumber>
    </recommendedName>
    <alternativeName>
        <fullName evidence="10">IGP synthase glutaminase subunit</fullName>
        <ecNumber evidence="10">3.5.1.2</ecNumber>
    </alternativeName>
    <alternativeName>
        <fullName evidence="10">IGP synthase subunit HisH</fullName>
    </alternativeName>
    <alternativeName>
        <fullName evidence="10">ImGP synthase subunit HisH</fullName>
        <shortName evidence="10">IGPS subunit HisH</shortName>
    </alternativeName>
</protein>
<sequence length="203" mass="22656">MIGIIDYGAGNIKSVKNAFEYIGSKSELISFGDNLKKYDKLILPGVGAYGVAMQKLRANGLEDGILEFIKSGKPFLGICLGMQLLFERGFEFGEHKGLGVIKGDVIKFDESKFNKHLKVPHIGWNSCEFKKECSINRGLPKSSYLYFVHSYHAVCDDESVLAVTTYGYEFVSAVCKDNVFGFQPHPEKSHENGLKIIKNFVEL</sequence>
<evidence type="ECO:0000313" key="17">
    <source>
        <dbReference type="Proteomes" id="UP000535509"/>
    </source>
</evidence>
<dbReference type="EC" id="4.3.2.10" evidence="10"/>
<dbReference type="GO" id="GO:0016829">
    <property type="term" value="F:lyase activity"/>
    <property type="evidence" value="ECO:0007669"/>
    <property type="project" value="UniProtKB-KW"/>
</dbReference>